<comment type="similarity">
    <text evidence="3">Belongs to the UDP-glucose/GDP-mannose dehydrogenase family.</text>
</comment>
<dbReference type="GO" id="GO:0016628">
    <property type="term" value="F:oxidoreductase activity, acting on the CH-CH group of donors, NAD or NADP as acceptor"/>
    <property type="evidence" value="ECO:0007669"/>
    <property type="project" value="InterPro"/>
</dbReference>
<evidence type="ECO:0000259" key="4">
    <source>
        <dbReference type="SMART" id="SM00984"/>
    </source>
</evidence>
<dbReference type="GO" id="GO:0016616">
    <property type="term" value="F:oxidoreductase activity, acting on the CH-OH group of donors, NAD or NADP as acceptor"/>
    <property type="evidence" value="ECO:0007669"/>
    <property type="project" value="InterPro"/>
</dbReference>
<feature type="domain" description="UDP-glucose/GDP-mannose dehydrogenase C-terminal" evidence="4">
    <location>
        <begin position="346"/>
        <end position="441"/>
    </location>
</feature>
<dbReference type="SUPFAM" id="SSF48179">
    <property type="entry name" value="6-phosphogluconate dehydrogenase C-terminal domain-like"/>
    <property type="match status" value="1"/>
</dbReference>
<dbReference type="Proteomes" id="UP000320393">
    <property type="component" value="Unassembled WGS sequence"/>
</dbReference>
<comment type="caution">
    <text evidence="5">The sequence shown here is derived from an EMBL/GenBank/DDBJ whole genome shotgun (WGS) entry which is preliminary data.</text>
</comment>
<dbReference type="Pfam" id="PF03721">
    <property type="entry name" value="UDPG_MGDP_dh_N"/>
    <property type="match status" value="1"/>
</dbReference>
<name>A0A537M2H2_9BACT</name>
<sequence length="452" mass="49382">MRPRGNPVSIDRPAAATAHALASRIRAHEATVGIIGLGYVGLPLAVEFARAGFPVVGIDVNRVRVNDVNEGRSYIGDVSEETLKALVDERVLRATTEFEALQDIDAVIICVQTPFTATKEPDLRFVVSSLHEIRRRLHPGQLVVLQSTTYPGTTDEVALPLLASSGLSTGVDFFLAFSPERVDPGNIRYSTRDIPKVVGGTTPTCTRLAQLLFEQVVTRVYPVSSTRVAEMTKLLENVFRSVNIALVNELALLCERMRIDVWEAIDAAATKPFGFMPFHPGPGVGGHCIPVDPYYLSWKARAYDFNTKLIALATEINEQMPHHVADRVTEAVNARLKRSIEGARILALGVAYKGEIADVRESPAVKVLSLLRRRGAAIAYHDPYVPRVLVDEQECASVPLTPDAMAGADCVVILTDHAGIDFARVVEHASFVFDTRNATRVVADPHGKILRL</sequence>
<dbReference type="SMART" id="SM00984">
    <property type="entry name" value="UDPG_MGDP_dh_C"/>
    <property type="match status" value="1"/>
</dbReference>
<reference evidence="5 6" key="1">
    <citation type="journal article" date="2019" name="Nat. Microbiol.">
        <title>Mediterranean grassland soil C-N compound turnover is dependent on rainfall and depth, and is mediated by genomically divergent microorganisms.</title>
        <authorList>
            <person name="Diamond S."/>
            <person name="Andeer P.F."/>
            <person name="Li Z."/>
            <person name="Crits-Christoph A."/>
            <person name="Burstein D."/>
            <person name="Anantharaman K."/>
            <person name="Lane K.R."/>
            <person name="Thomas B.C."/>
            <person name="Pan C."/>
            <person name="Northen T.R."/>
            <person name="Banfield J.F."/>
        </authorList>
    </citation>
    <scope>NUCLEOTIDE SEQUENCE [LARGE SCALE GENOMIC DNA]</scope>
    <source>
        <strain evidence="5">NP_5</strain>
    </source>
</reference>
<dbReference type="PANTHER" id="PTHR43491:SF1">
    <property type="entry name" value="UDP-N-ACETYL-D-MANNOSAMINE DEHYDROGENASE"/>
    <property type="match status" value="1"/>
</dbReference>
<dbReference type="Pfam" id="PF03720">
    <property type="entry name" value="UDPG_MGDP_dh_C"/>
    <property type="match status" value="1"/>
</dbReference>
<evidence type="ECO:0000313" key="5">
    <source>
        <dbReference type="EMBL" id="TMJ14452.1"/>
    </source>
</evidence>
<protein>
    <submittedName>
        <fullName evidence="5">Nucleotide sugar dehydrogenase</fullName>
    </submittedName>
</protein>
<evidence type="ECO:0000256" key="1">
    <source>
        <dbReference type="ARBA" id="ARBA00023002"/>
    </source>
</evidence>
<dbReference type="GO" id="GO:0000271">
    <property type="term" value="P:polysaccharide biosynthetic process"/>
    <property type="evidence" value="ECO:0007669"/>
    <property type="project" value="InterPro"/>
</dbReference>
<dbReference type="InterPro" id="IPR014027">
    <property type="entry name" value="UDP-Glc/GDP-Man_DH_C"/>
</dbReference>
<dbReference type="SUPFAM" id="SSF52413">
    <property type="entry name" value="UDP-glucose/GDP-mannose dehydrogenase C-terminal domain"/>
    <property type="match status" value="1"/>
</dbReference>
<dbReference type="Pfam" id="PF00984">
    <property type="entry name" value="UDPG_MGDP_dh"/>
    <property type="match status" value="1"/>
</dbReference>
<dbReference type="PIRSF" id="PIRSF500136">
    <property type="entry name" value="UDP_ManNAc_DH"/>
    <property type="match status" value="1"/>
</dbReference>
<gene>
    <name evidence="5" type="ORF">E6H02_03240</name>
</gene>
<keyword evidence="2" id="KW-0520">NAD</keyword>
<proteinExistence type="inferred from homology"/>
<evidence type="ECO:0000313" key="6">
    <source>
        <dbReference type="Proteomes" id="UP000320393"/>
    </source>
</evidence>
<organism evidence="5 6">
    <name type="scientific">Candidatus Segetimicrobium genomatis</name>
    <dbReference type="NCBI Taxonomy" id="2569760"/>
    <lineage>
        <taxon>Bacteria</taxon>
        <taxon>Bacillati</taxon>
        <taxon>Candidatus Sysuimicrobiota</taxon>
        <taxon>Candidatus Sysuimicrobiia</taxon>
        <taxon>Candidatus Sysuimicrobiales</taxon>
        <taxon>Candidatus Segetimicrobiaceae</taxon>
        <taxon>Candidatus Segetimicrobium</taxon>
    </lineage>
</organism>
<dbReference type="InterPro" id="IPR017476">
    <property type="entry name" value="UDP-Glc/GDP-Man"/>
</dbReference>
<evidence type="ECO:0000256" key="2">
    <source>
        <dbReference type="ARBA" id="ARBA00023027"/>
    </source>
</evidence>
<keyword evidence="1" id="KW-0560">Oxidoreductase</keyword>
<dbReference type="InterPro" id="IPR036220">
    <property type="entry name" value="UDP-Glc/GDP-Man_DH_C_sf"/>
</dbReference>
<dbReference type="PIRSF" id="PIRSF000124">
    <property type="entry name" value="UDPglc_GDPman_dh"/>
    <property type="match status" value="1"/>
</dbReference>
<dbReference type="GO" id="GO:0051287">
    <property type="term" value="F:NAD binding"/>
    <property type="evidence" value="ECO:0007669"/>
    <property type="project" value="InterPro"/>
</dbReference>
<dbReference type="InterPro" id="IPR028359">
    <property type="entry name" value="UDP_ManNAc/GlcNAc_DH"/>
</dbReference>
<dbReference type="InterPro" id="IPR001732">
    <property type="entry name" value="UDP-Glc/GDP-Man_DH_N"/>
</dbReference>
<dbReference type="PANTHER" id="PTHR43491">
    <property type="entry name" value="UDP-N-ACETYL-D-MANNOSAMINE DEHYDROGENASE"/>
    <property type="match status" value="1"/>
</dbReference>
<dbReference type="Gene3D" id="3.40.50.720">
    <property type="entry name" value="NAD(P)-binding Rossmann-like Domain"/>
    <property type="match status" value="2"/>
</dbReference>
<dbReference type="EMBL" id="VBAM01000106">
    <property type="protein sequence ID" value="TMJ14452.1"/>
    <property type="molecule type" value="Genomic_DNA"/>
</dbReference>
<dbReference type="InterPro" id="IPR036291">
    <property type="entry name" value="NAD(P)-bd_dom_sf"/>
</dbReference>
<dbReference type="SUPFAM" id="SSF51735">
    <property type="entry name" value="NAD(P)-binding Rossmann-fold domains"/>
    <property type="match status" value="1"/>
</dbReference>
<evidence type="ECO:0000256" key="3">
    <source>
        <dbReference type="PIRNR" id="PIRNR000124"/>
    </source>
</evidence>
<dbReference type="NCBIfam" id="TIGR03026">
    <property type="entry name" value="NDP-sugDHase"/>
    <property type="match status" value="1"/>
</dbReference>
<dbReference type="InterPro" id="IPR014026">
    <property type="entry name" value="UDP-Glc/GDP-Man_DH_dimer"/>
</dbReference>
<accession>A0A537M2H2</accession>
<dbReference type="AlphaFoldDB" id="A0A537M2H2"/>
<dbReference type="InterPro" id="IPR008927">
    <property type="entry name" value="6-PGluconate_DH-like_C_sf"/>
</dbReference>